<dbReference type="EMBL" id="CAADFD010000143">
    <property type="protein sequence ID" value="VFJ68366.1"/>
    <property type="molecule type" value="Genomic_DNA"/>
</dbReference>
<evidence type="ECO:0000313" key="1">
    <source>
        <dbReference type="EMBL" id="VFJ68366.1"/>
    </source>
</evidence>
<reference evidence="1" key="1">
    <citation type="submission" date="2019-02" db="EMBL/GenBank/DDBJ databases">
        <authorList>
            <person name="Gruber-Vodicka R. H."/>
            <person name="Seah K. B. B."/>
        </authorList>
    </citation>
    <scope>NUCLEOTIDE SEQUENCE</scope>
    <source>
        <strain evidence="1">BECK_BZ106</strain>
    </source>
</reference>
<organism evidence="1">
    <name type="scientific">Candidatus Kentrum sp. FW</name>
    <dbReference type="NCBI Taxonomy" id="2126338"/>
    <lineage>
        <taxon>Bacteria</taxon>
        <taxon>Pseudomonadati</taxon>
        <taxon>Pseudomonadota</taxon>
        <taxon>Gammaproteobacteria</taxon>
        <taxon>Candidatus Kentrum</taxon>
    </lineage>
</organism>
<sequence>MIGPADDHQFDEKKPAADVKAHHPKMLLFLIDSLLTKENLPHNPIDILAIDDLDFFVFRDFDVHAALLEKFRI</sequence>
<dbReference type="AlphaFoldDB" id="A0A450TKY9"/>
<protein>
    <submittedName>
        <fullName evidence="1">Uncharacterized protein</fullName>
    </submittedName>
</protein>
<proteinExistence type="predicted"/>
<name>A0A450TKY9_9GAMM</name>
<accession>A0A450TKY9</accession>
<gene>
    <name evidence="1" type="ORF">BECKFW1821B_GA0114236_11439</name>
</gene>